<evidence type="ECO:0000256" key="3">
    <source>
        <dbReference type="SAM" id="Phobius"/>
    </source>
</evidence>
<keyword evidence="3" id="KW-1133">Transmembrane helix</keyword>
<dbReference type="GO" id="GO:0005886">
    <property type="term" value="C:plasma membrane"/>
    <property type="evidence" value="ECO:0007669"/>
    <property type="project" value="UniProtKB-SubCell"/>
</dbReference>
<evidence type="ECO:0000256" key="1">
    <source>
        <dbReference type="ARBA" id="ARBA00010692"/>
    </source>
</evidence>
<dbReference type="Gene3D" id="1.10.1760.20">
    <property type="match status" value="1"/>
</dbReference>
<dbReference type="GO" id="GO:0015225">
    <property type="term" value="F:biotin transmembrane transporter activity"/>
    <property type="evidence" value="ECO:0007669"/>
    <property type="project" value="UniProtKB-UniRule"/>
</dbReference>
<dbReference type="STRING" id="626937.HMPREF3293_01245"/>
<protein>
    <recommendedName>
        <fullName evidence="2">Biotin transporter</fullName>
    </recommendedName>
</protein>
<keyword evidence="2" id="KW-0813">Transport</keyword>
<comment type="caution">
    <text evidence="4">The sequence shown here is derived from an EMBL/GenBank/DDBJ whole genome shotgun (WGS) entry which is preliminary data.</text>
</comment>
<dbReference type="PANTHER" id="PTHR34295">
    <property type="entry name" value="BIOTIN TRANSPORTER BIOY"/>
    <property type="match status" value="1"/>
</dbReference>
<proteinExistence type="inferred from homology"/>
<dbReference type="Pfam" id="PF02632">
    <property type="entry name" value="BioY"/>
    <property type="match status" value="1"/>
</dbReference>
<dbReference type="InterPro" id="IPR003784">
    <property type="entry name" value="BioY"/>
</dbReference>
<sequence>METTAKQRITTRNMVLCALFAALIAIGAFIRIPVPYVPITFQGFFVLLAGFLLGPKYGAASMLIYIAVGLVGIPVFTEGGGIMYVLKPTFGYLIGFAVCAFVVGIRTRRLKKLTVGRLFVTGMIGMIPVYIIGMLYFYFIMNYALDTPVGMWAAVWSCIVLVLPADVLRCLLASWIAKRMIPALKKNGGAS</sequence>
<keyword evidence="5" id="KW-1185">Reference proteome</keyword>
<feature type="transmembrane region" description="Helical" evidence="3">
    <location>
        <begin position="62"/>
        <end position="84"/>
    </location>
</feature>
<keyword evidence="2 3" id="KW-0472">Membrane</keyword>
<comment type="similarity">
    <text evidence="1 2">Belongs to the BioY family.</text>
</comment>
<dbReference type="Proteomes" id="UP000070366">
    <property type="component" value="Unassembled WGS sequence"/>
</dbReference>
<name>A0A136Q5K0_9FIRM</name>
<feature type="transmembrane region" description="Helical" evidence="3">
    <location>
        <begin position="12"/>
        <end position="30"/>
    </location>
</feature>
<comment type="subcellular location">
    <subcellularLocation>
        <location evidence="2">Cell membrane</location>
        <topology evidence="2">Multi-pass membrane protein</topology>
    </subcellularLocation>
</comment>
<feature type="transmembrane region" description="Helical" evidence="3">
    <location>
        <begin position="90"/>
        <end position="106"/>
    </location>
</feature>
<feature type="transmembrane region" description="Helical" evidence="3">
    <location>
        <begin position="153"/>
        <end position="177"/>
    </location>
</feature>
<feature type="transmembrane region" description="Helical" evidence="3">
    <location>
        <begin position="118"/>
        <end position="141"/>
    </location>
</feature>
<gene>
    <name evidence="4" type="ORF">HMPREF3293_01245</name>
</gene>
<dbReference type="RefSeq" id="WP_066517636.1">
    <property type="nucleotide sequence ID" value="NZ_CABMOF010000001.1"/>
</dbReference>
<organism evidence="4 5">
    <name type="scientific">Christensenella minuta</name>
    <dbReference type="NCBI Taxonomy" id="626937"/>
    <lineage>
        <taxon>Bacteria</taxon>
        <taxon>Bacillati</taxon>
        <taxon>Bacillota</taxon>
        <taxon>Clostridia</taxon>
        <taxon>Christensenellales</taxon>
        <taxon>Christensenellaceae</taxon>
        <taxon>Christensenella</taxon>
    </lineage>
</organism>
<accession>A0A136Q5K0</accession>
<evidence type="ECO:0000313" key="5">
    <source>
        <dbReference type="Proteomes" id="UP000070366"/>
    </source>
</evidence>
<dbReference type="PIRSF" id="PIRSF016661">
    <property type="entry name" value="BioY"/>
    <property type="match status" value="1"/>
</dbReference>
<dbReference type="OrthoDB" id="9803495at2"/>
<feature type="transmembrane region" description="Helical" evidence="3">
    <location>
        <begin position="36"/>
        <end position="55"/>
    </location>
</feature>
<dbReference type="AlphaFoldDB" id="A0A136Q5K0"/>
<keyword evidence="3" id="KW-0812">Transmembrane</keyword>
<evidence type="ECO:0000313" key="4">
    <source>
        <dbReference type="EMBL" id="KXK65953.1"/>
    </source>
</evidence>
<dbReference type="PATRIC" id="fig|626937.4.peg.1231"/>
<reference evidence="4 5" key="1">
    <citation type="submission" date="2016-02" db="EMBL/GenBank/DDBJ databases">
        <authorList>
            <person name="Wen L."/>
            <person name="He K."/>
            <person name="Yang H."/>
        </authorList>
    </citation>
    <scope>NUCLEOTIDE SEQUENCE [LARGE SCALE GENOMIC DNA]</scope>
    <source>
        <strain evidence="4 5">DSM 22607</strain>
    </source>
</reference>
<dbReference type="KEGG" id="cmiu:B1H56_06415"/>
<dbReference type="PANTHER" id="PTHR34295:SF1">
    <property type="entry name" value="BIOTIN TRANSPORTER BIOY"/>
    <property type="match status" value="1"/>
</dbReference>
<evidence type="ECO:0000256" key="2">
    <source>
        <dbReference type="PIRNR" id="PIRNR016661"/>
    </source>
</evidence>
<keyword evidence="2" id="KW-1003">Cell membrane</keyword>
<dbReference type="EMBL" id="LSZW01000054">
    <property type="protein sequence ID" value="KXK65953.1"/>
    <property type="molecule type" value="Genomic_DNA"/>
</dbReference>